<evidence type="ECO:0000313" key="7">
    <source>
        <dbReference type="Proteomes" id="UP001201449"/>
    </source>
</evidence>
<organism evidence="6 7">
    <name type="scientific">Mariniradius sediminis</name>
    <dbReference type="NCBI Taxonomy" id="2909237"/>
    <lineage>
        <taxon>Bacteria</taxon>
        <taxon>Pseudomonadati</taxon>
        <taxon>Bacteroidota</taxon>
        <taxon>Cytophagia</taxon>
        <taxon>Cytophagales</taxon>
        <taxon>Cyclobacteriaceae</taxon>
        <taxon>Mariniradius</taxon>
    </lineage>
</organism>
<evidence type="ECO:0000256" key="1">
    <source>
        <dbReference type="ARBA" id="ARBA00001933"/>
    </source>
</evidence>
<comment type="caution">
    <text evidence="6">The sequence shown here is derived from an EMBL/GenBank/DDBJ whole genome shotgun (WGS) entry which is preliminary data.</text>
</comment>
<keyword evidence="4" id="KW-0663">Pyridoxal phosphate</keyword>
<dbReference type="NCBIfam" id="NF006569">
    <property type="entry name" value="PRK09082.1"/>
    <property type="match status" value="1"/>
</dbReference>
<dbReference type="PANTHER" id="PTHR43807">
    <property type="entry name" value="FI04487P"/>
    <property type="match status" value="1"/>
</dbReference>
<dbReference type="GO" id="GO:0008483">
    <property type="term" value="F:transaminase activity"/>
    <property type="evidence" value="ECO:0007669"/>
    <property type="project" value="UniProtKB-KW"/>
</dbReference>
<evidence type="ECO:0000259" key="5">
    <source>
        <dbReference type="Pfam" id="PF00155"/>
    </source>
</evidence>
<dbReference type="Pfam" id="PF00155">
    <property type="entry name" value="Aminotran_1_2"/>
    <property type="match status" value="1"/>
</dbReference>
<reference evidence="6 7" key="1">
    <citation type="submission" date="2022-01" db="EMBL/GenBank/DDBJ databases">
        <title>Mariniradius saccharolyticus sp. nov., isolated from sediment of a river.</title>
        <authorList>
            <person name="Liu H."/>
        </authorList>
    </citation>
    <scope>NUCLEOTIDE SEQUENCE [LARGE SCALE GENOMIC DNA]</scope>
    <source>
        <strain evidence="6 7">RY-2</strain>
    </source>
</reference>
<dbReference type="PANTHER" id="PTHR43807:SF20">
    <property type="entry name" value="FI04487P"/>
    <property type="match status" value="1"/>
</dbReference>
<proteinExistence type="predicted"/>
<dbReference type="Proteomes" id="UP001201449">
    <property type="component" value="Unassembled WGS sequence"/>
</dbReference>
<evidence type="ECO:0000256" key="3">
    <source>
        <dbReference type="ARBA" id="ARBA00022679"/>
    </source>
</evidence>
<keyword evidence="3" id="KW-0808">Transferase</keyword>
<comment type="cofactor">
    <cofactor evidence="1">
        <name>pyridoxal 5'-phosphate</name>
        <dbReference type="ChEBI" id="CHEBI:597326"/>
    </cofactor>
</comment>
<dbReference type="EMBL" id="JAKEVZ010000004">
    <property type="protein sequence ID" value="MCF1750801.1"/>
    <property type="molecule type" value="Genomic_DNA"/>
</dbReference>
<dbReference type="InterPro" id="IPR051326">
    <property type="entry name" value="Kynurenine-oxoglutarate_AT"/>
</dbReference>
<protein>
    <submittedName>
        <fullName evidence="6">Methionine aminotransferase</fullName>
    </submittedName>
</protein>
<dbReference type="InterPro" id="IPR015421">
    <property type="entry name" value="PyrdxlP-dep_Trfase_major"/>
</dbReference>
<gene>
    <name evidence="6" type="ORF">L0U89_06930</name>
</gene>
<evidence type="ECO:0000256" key="2">
    <source>
        <dbReference type="ARBA" id="ARBA00022576"/>
    </source>
</evidence>
<keyword evidence="2 6" id="KW-0032">Aminotransferase</keyword>
<evidence type="ECO:0000313" key="6">
    <source>
        <dbReference type="EMBL" id="MCF1750801.1"/>
    </source>
</evidence>
<keyword evidence="7" id="KW-1185">Reference proteome</keyword>
<dbReference type="RefSeq" id="WP_234860864.1">
    <property type="nucleotide sequence ID" value="NZ_JAKEVZ010000004.1"/>
</dbReference>
<dbReference type="CDD" id="cd00609">
    <property type="entry name" value="AAT_like"/>
    <property type="match status" value="1"/>
</dbReference>
<feature type="domain" description="Aminotransferase class I/classII large" evidence="5">
    <location>
        <begin position="27"/>
        <end position="373"/>
    </location>
</feature>
<sequence length="385" mass="42978">MLPSKLPQVGTTIFTVMSKMASDHGAINLSQGFPSFNCYPYLMDLVAQYMRDGYNQYAPMSGVPILKQRIAEKTLISFGLSIDPEKEVTVVSGATEAIFSAVTAVVSLGDEVILLEPSYDSYAPAVELSGGIPVYVPLSLPDFSVDWDRVSAAITEKTRLIMVNTPHNPCGYVWTKEDLDNLASLIQDRDIYVVSDEVYEYITFDGRPHLPLMSHPLLRERTFTCGSFGKTFHVTGWKIGYCIAPPALTEAFRKIHQFVTFSTATPLQYALAEFLMEPSRYESLSDFYQTKRDLFCEGLKKTAFEFTPAQGSFFQLVSYGHLSQASDYALSVKMCKEVGVACIPVSVFYHDKQDHKLLRFCFAKDDGLLEKALGLLQGLDWSRLG</sequence>
<evidence type="ECO:0000256" key="4">
    <source>
        <dbReference type="ARBA" id="ARBA00022898"/>
    </source>
</evidence>
<accession>A0ABS9BUF7</accession>
<dbReference type="Gene3D" id="3.90.1150.10">
    <property type="entry name" value="Aspartate Aminotransferase, domain 1"/>
    <property type="match status" value="1"/>
</dbReference>
<name>A0ABS9BUF7_9BACT</name>
<dbReference type="SUPFAM" id="SSF53383">
    <property type="entry name" value="PLP-dependent transferases"/>
    <property type="match status" value="1"/>
</dbReference>
<dbReference type="InterPro" id="IPR015424">
    <property type="entry name" value="PyrdxlP-dep_Trfase"/>
</dbReference>
<dbReference type="Gene3D" id="3.40.640.10">
    <property type="entry name" value="Type I PLP-dependent aspartate aminotransferase-like (Major domain)"/>
    <property type="match status" value="1"/>
</dbReference>
<dbReference type="InterPro" id="IPR004839">
    <property type="entry name" value="Aminotransferase_I/II_large"/>
</dbReference>
<dbReference type="InterPro" id="IPR015422">
    <property type="entry name" value="PyrdxlP-dep_Trfase_small"/>
</dbReference>